<dbReference type="RefSeq" id="WP_204464918.1">
    <property type="nucleotide sequence ID" value="NZ_JAFBCV010000002.1"/>
</dbReference>
<feature type="compositionally biased region" description="Basic and acidic residues" evidence="2">
    <location>
        <begin position="278"/>
        <end position="292"/>
    </location>
</feature>
<sequence length="300" mass="33876">MSFMKLYALYATHDRAKSLPDYTLALWRTLLFWAANYETVSFHTSSRTLTEDASLSKDMFWQARKMLVDRGYLVVESTRGSHFATYRLCEGKSFQPTEQTDHQVTEKGGGEIEGQIDLSPSGTSVTDSEEVAEQVAGKEAEKAVINQLAHACASDAELSSISYRASLKALNQDQNHPTTTQIGPLVAHAYSVGFNQLSQSMRLGLSDWMEKHTFPDRLAMAKRALDAAGDANCFHWNYVQALLKAWEKKGFTTLQETIDERAAFFKQKQANQKRPRQRRGDQTNESSKEAFFKRYPSADF</sequence>
<dbReference type="SUPFAM" id="SSF158499">
    <property type="entry name" value="DnaD domain-like"/>
    <property type="match status" value="1"/>
</dbReference>
<feature type="region of interest" description="Disordered" evidence="2">
    <location>
        <begin position="267"/>
        <end position="300"/>
    </location>
</feature>
<accession>A0ABS2SQN2</accession>
<reference evidence="3" key="1">
    <citation type="submission" date="2021-01" db="EMBL/GenBank/DDBJ databases">
        <title>Genomic Encyclopedia of Type Strains, Phase IV (KMG-IV): sequencing the most valuable type-strain genomes for metagenomic binning, comparative biology and taxonomic classification.</title>
        <authorList>
            <person name="Goeker M."/>
        </authorList>
    </citation>
    <scope>NUCLEOTIDE SEQUENCE</scope>
    <source>
        <strain evidence="3">DSM 21943</strain>
    </source>
</reference>
<evidence type="ECO:0000256" key="2">
    <source>
        <dbReference type="SAM" id="MobiDB-lite"/>
    </source>
</evidence>
<evidence type="ECO:0000256" key="1">
    <source>
        <dbReference type="ARBA" id="ARBA00093462"/>
    </source>
</evidence>
<dbReference type="InterPro" id="IPR006343">
    <property type="entry name" value="DnaB/C_C"/>
</dbReference>
<dbReference type="InterPro" id="IPR034829">
    <property type="entry name" value="DnaD-like_sf"/>
</dbReference>
<dbReference type="EMBL" id="JAFBCV010000002">
    <property type="protein sequence ID" value="MBM7837829.1"/>
    <property type="molecule type" value="Genomic_DNA"/>
</dbReference>
<dbReference type="NCBIfam" id="TIGR01446">
    <property type="entry name" value="DnaD_dom"/>
    <property type="match status" value="1"/>
</dbReference>
<evidence type="ECO:0000313" key="4">
    <source>
        <dbReference type="Proteomes" id="UP001179280"/>
    </source>
</evidence>
<dbReference type="Gene3D" id="1.10.10.630">
    <property type="entry name" value="DnaD domain-like"/>
    <property type="match status" value="1"/>
</dbReference>
<evidence type="ECO:0000313" key="3">
    <source>
        <dbReference type="EMBL" id="MBM7837829.1"/>
    </source>
</evidence>
<feature type="region of interest" description="Disordered" evidence="2">
    <location>
        <begin position="105"/>
        <end position="125"/>
    </location>
</feature>
<organism evidence="3 4">
    <name type="scientific">Shouchella xiaoxiensis</name>
    <dbReference type="NCBI Taxonomy" id="766895"/>
    <lineage>
        <taxon>Bacteria</taxon>
        <taxon>Bacillati</taxon>
        <taxon>Bacillota</taxon>
        <taxon>Bacilli</taxon>
        <taxon>Bacillales</taxon>
        <taxon>Bacillaceae</taxon>
        <taxon>Shouchella</taxon>
    </lineage>
</organism>
<keyword evidence="4" id="KW-1185">Reference proteome</keyword>
<name>A0ABS2SQN2_9BACI</name>
<proteinExistence type="inferred from homology"/>
<protein>
    <submittedName>
        <fullName evidence="3">DnaD/phage-associated family protein</fullName>
    </submittedName>
</protein>
<gene>
    <name evidence="3" type="ORF">JOC54_001060</name>
</gene>
<dbReference type="Proteomes" id="UP001179280">
    <property type="component" value="Unassembled WGS sequence"/>
</dbReference>
<comment type="caution">
    <text evidence="3">The sequence shown here is derived from an EMBL/GenBank/DDBJ whole genome shotgun (WGS) entry which is preliminary data.</text>
</comment>
<comment type="similarity">
    <text evidence="1">Belongs to the DnaB/DnaD family.</text>
</comment>